<dbReference type="Proteomes" id="UP000654052">
    <property type="component" value="Segment"/>
</dbReference>
<feature type="compositionally biased region" description="Basic and acidic residues" evidence="1">
    <location>
        <begin position="11"/>
        <end position="39"/>
    </location>
</feature>
<feature type="region of interest" description="Disordered" evidence="1">
    <location>
        <begin position="1"/>
        <end position="61"/>
    </location>
</feature>
<name>A0A890USG4_9CAUD</name>
<organism evidence="2 3">
    <name type="scientific">Microbacterium phage Shocker</name>
    <dbReference type="NCBI Taxonomy" id="2805839"/>
    <lineage>
        <taxon>Viruses</taxon>
        <taxon>Duplodnaviria</taxon>
        <taxon>Heunggongvirae</taxon>
        <taxon>Uroviricota</taxon>
        <taxon>Caudoviricetes</taxon>
        <taxon>Shockervirus</taxon>
        <taxon>Shockervirus shocker</taxon>
    </lineage>
</organism>
<accession>A0A890USG4</accession>
<evidence type="ECO:0000313" key="3">
    <source>
        <dbReference type="Proteomes" id="UP000654052"/>
    </source>
</evidence>
<dbReference type="EMBL" id="MW507126">
    <property type="protein sequence ID" value="QRI45070.1"/>
    <property type="molecule type" value="Genomic_DNA"/>
</dbReference>
<dbReference type="KEGG" id="vg:80020080"/>
<keyword evidence="3" id="KW-1185">Reference proteome</keyword>
<dbReference type="GeneID" id="80020080"/>
<sequence>MAGQGQGVDLTQKDRPPTAEEVEELHTHADTDSRKEAIHHTVGPGENQAAPGNHNHRGGDSVQLLSGVTITGSRGGNIALLSVIQALVALGATDSTTA</sequence>
<dbReference type="RefSeq" id="YP_010755426.1">
    <property type="nucleotide sequence ID" value="NC_073470.1"/>
</dbReference>
<proteinExistence type="predicted"/>
<reference evidence="2" key="1">
    <citation type="submission" date="2021-01" db="EMBL/GenBank/DDBJ databases">
        <authorList>
            <person name="Weegman M.K."/>
            <person name="Spring A.S."/>
            <person name="Bonilla J.A."/>
            <person name="Klyczek K."/>
            <person name="Garlena R.A."/>
            <person name="Russell D.A."/>
            <person name="Pope W.H."/>
            <person name="Jacobs-Sera D."/>
            <person name="Hatfull G.F."/>
        </authorList>
    </citation>
    <scope>NUCLEOTIDE SEQUENCE</scope>
</reference>
<evidence type="ECO:0000313" key="2">
    <source>
        <dbReference type="EMBL" id="QRI45070.1"/>
    </source>
</evidence>
<protein>
    <submittedName>
        <fullName evidence="2">Uncharacterized protein</fullName>
    </submittedName>
</protein>
<evidence type="ECO:0000256" key="1">
    <source>
        <dbReference type="SAM" id="MobiDB-lite"/>
    </source>
</evidence>
<gene>
    <name evidence="2" type="primary">16</name>
    <name evidence="2" type="ORF">SEA_SHOCKER_16</name>
</gene>